<dbReference type="Pfam" id="PF00378">
    <property type="entry name" value="ECH_1"/>
    <property type="match status" value="1"/>
</dbReference>
<accession>A0A124E0H3</accession>
<name>A0A124E0H3_9MYCO</name>
<reference evidence="3" key="1">
    <citation type="journal article" date="2016" name="Genome Announc.">
        <title>Draft Genome Sequences of Five Rapidly Growing Mycobacterium Species, M. thermoresistibile, M. fortuitum subsp. acetamidolyticum, M. canariasense, M. brisbanense, and M. novocastrense.</title>
        <authorList>
            <person name="Katahira K."/>
            <person name="Ogura Y."/>
            <person name="Gotoh Y."/>
            <person name="Hayashi T."/>
        </authorList>
    </citation>
    <scope>NUCLEOTIDE SEQUENCE [LARGE SCALE GENOMIC DNA]</scope>
    <source>
        <strain evidence="3">JCM15654</strain>
    </source>
</reference>
<dbReference type="CDD" id="cd06558">
    <property type="entry name" value="crotonase-like"/>
    <property type="match status" value="1"/>
</dbReference>
<dbReference type="PANTHER" id="PTHR43459:SF1">
    <property type="entry name" value="EG:BACN32G11.4 PROTEIN"/>
    <property type="match status" value="1"/>
</dbReference>
<dbReference type="RefSeq" id="WP_029366443.1">
    <property type="nucleotide sequence ID" value="NZ_BCSX01000040.1"/>
</dbReference>
<evidence type="ECO:0000313" key="2">
    <source>
        <dbReference type="EMBL" id="GAS90528.1"/>
    </source>
</evidence>
<sequence>MTSTDTSAAPSTTQYRSIDDLSVSLADGVLSVTLNRPESLNSLTQEMLVAIADAMDLAAGDPAVRVVRLGGAGRGFSSGAGISEDDQSAESFDAAGVLDAANRAVGSIVALPKPVVVVVQGPAAGVGVSLALAGDVVLASDAAFFLLAFTKIGLMPDGGASALVAASIGRGRAMRMALLAERLSAADAYAAGLIGGVYPAAELDAEVDKVIGKLRSGPAVALRKTKHAINAATLTELDSAFALEREGQLRLLASNDFREGTRAFQQNRRAEFTDS</sequence>
<dbReference type="GO" id="GO:0003824">
    <property type="term" value="F:catalytic activity"/>
    <property type="evidence" value="ECO:0007669"/>
    <property type="project" value="UniProtKB-ARBA"/>
</dbReference>
<keyword evidence="3" id="KW-1185">Reference proteome</keyword>
<dbReference type="PANTHER" id="PTHR43459">
    <property type="entry name" value="ENOYL-COA HYDRATASE"/>
    <property type="match status" value="1"/>
</dbReference>
<dbReference type="Gene3D" id="3.90.226.10">
    <property type="entry name" value="2-enoyl-CoA Hydratase, Chain A, domain 1"/>
    <property type="match status" value="1"/>
</dbReference>
<dbReference type="InterPro" id="IPR014748">
    <property type="entry name" value="Enoyl-CoA_hydra_C"/>
</dbReference>
<protein>
    <submittedName>
        <fullName evidence="2">Enoyl-CoA hydratase</fullName>
    </submittedName>
</protein>
<dbReference type="OrthoDB" id="9777711at2"/>
<dbReference type="InterPro" id="IPR029045">
    <property type="entry name" value="ClpP/crotonase-like_dom_sf"/>
</dbReference>
<proteinExistence type="inferred from homology"/>
<dbReference type="AlphaFoldDB" id="A0A124E0H3"/>
<dbReference type="SUPFAM" id="SSF52096">
    <property type="entry name" value="ClpP/crotonase"/>
    <property type="match status" value="1"/>
</dbReference>
<gene>
    <name evidence="2" type="ORF">RMCB_4624</name>
</gene>
<dbReference type="STRING" id="146020.RMCB_4624"/>
<reference evidence="3" key="2">
    <citation type="submission" date="2016-02" db="EMBL/GenBank/DDBJ databases">
        <title>Draft genome sequence of five rapidly growing Mycobacterium species.</title>
        <authorList>
            <person name="Katahira K."/>
            <person name="Gotou Y."/>
            <person name="Iida K."/>
            <person name="Ogura Y."/>
            <person name="Hayashi T."/>
        </authorList>
    </citation>
    <scope>NUCLEOTIDE SEQUENCE [LARGE SCALE GENOMIC DNA]</scope>
    <source>
        <strain evidence="3">JCM15654</strain>
    </source>
</reference>
<dbReference type="Gene3D" id="1.10.12.10">
    <property type="entry name" value="Lyase 2-enoyl-coa Hydratase, Chain A, domain 2"/>
    <property type="match status" value="1"/>
</dbReference>
<comment type="caution">
    <text evidence="2">The sequence shown here is derived from an EMBL/GenBank/DDBJ whole genome shotgun (WGS) entry which is preliminary data.</text>
</comment>
<comment type="similarity">
    <text evidence="1">Belongs to the enoyl-CoA hydratase/isomerase family.</text>
</comment>
<dbReference type="EMBL" id="BCSX01000040">
    <property type="protein sequence ID" value="GAS90528.1"/>
    <property type="molecule type" value="Genomic_DNA"/>
</dbReference>
<evidence type="ECO:0000256" key="1">
    <source>
        <dbReference type="ARBA" id="ARBA00005254"/>
    </source>
</evidence>
<dbReference type="InterPro" id="IPR001753">
    <property type="entry name" value="Enoyl-CoA_hydra/iso"/>
</dbReference>
<organism evidence="2 3">
    <name type="scientific">Mycolicibacterium brisbanense</name>
    <dbReference type="NCBI Taxonomy" id="146020"/>
    <lineage>
        <taxon>Bacteria</taxon>
        <taxon>Bacillati</taxon>
        <taxon>Actinomycetota</taxon>
        <taxon>Actinomycetes</taxon>
        <taxon>Mycobacteriales</taxon>
        <taxon>Mycobacteriaceae</taxon>
        <taxon>Mycolicibacterium</taxon>
    </lineage>
</organism>
<dbReference type="Proteomes" id="UP000069620">
    <property type="component" value="Unassembled WGS sequence"/>
</dbReference>
<evidence type="ECO:0000313" key="3">
    <source>
        <dbReference type="Proteomes" id="UP000069620"/>
    </source>
</evidence>